<protein>
    <submittedName>
        <fullName evidence="4">Uncharacterized protein</fullName>
    </submittedName>
</protein>
<feature type="region of interest" description="Disordered" evidence="2">
    <location>
        <begin position="425"/>
        <end position="454"/>
    </location>
</feature>
<dbReference type="Proteomes" id="UP001175271">
    <property type="component" value="Unassembled WGS sequence"/>
</dbReference>
<keyword evidence="3" id="KW-1133">Transmembrane helix</keyword>
<keyword evidence="5" id="KW-1185">Reference proteome</keyword>
<dbReference type="AlphaFoldDB" id="A0AA39LPL2"/>
<name>A0AA39LPL2_9BILA</name>
<dbReference type="EMBL" id="JAUCMV010000004">
    <property type="protein sequence ID" value="KAK0405017.1"/>
    <property type="molecule type" value="Genomic_DNA"/>
</dbReference>
<feature type="coiled-coil region" evidence="1">
    <location>
        <begin position="35"/>
        <end position="192"/>
    </location>
</feature>
<keyword evidence="3" id="KW-0472">Membrane</keyword>
<keyword evidence="1" id="KW-0175">Coiled coil</keyword>
<keyword evidence="3" id="KW-0812">Transmembrane</keyword>
<proteinExistence type="predicted"/>
<feature type="region of interest" description="Disordered" evidence="2">
    <location>
        <begin position="466"/>
        <end position="488"/>
    </location>
</feature>
<organism evidence="4 5">
    <name type="scientific">Steinernema hermaphroditum</name>
    <dbReference type="NCBI Taxonomy" id="289476"/>
    <lineage>
        <taxon>Eukaryota</taxon>
        <taxon>Metazoa</taxon>
        <taxon>Ecdysozoa</taxon>
        <taxon>Nematoda</taxon>
        <taxon>Chromadorea</taxon>
        <taxon>Rhabditida</taxon>
        <taxon>Tylenchina</taxon>
        <taxon>Panagrolaimomorpha</taxon>
        <taxon>Strongyloidoidea</taxon>
        <taxon>Steinernematidae</taxon>
        <taxon>Steinernema</taxon>
    </lineage>
</organism>
<sequence>MEQENTDDLRLMPKEQLIEGFATLWQQHKTLGERNKFLLDEQANLKKSLEQATSKAALNMHMAEETERDFNELKQKFEKTTLDLTEKIASLSKLQKVVEDLREEIEQDKAESQKKDEEFESVRSELKDAKNYIKHLEASCSSNTSFNGHGDEELERKLDELQEELELAAIEIAEKNETISSLRMKEEELTEAAEHSKAVFEDFNSELSSLRKQLLEAQEYISNVESSAFNAAPDYKNNGCSIFAEFDDARMKQENDMRVMAQKNEALRRQMKDLSDECETLRCEVLSLRNLSGGKGDYDNEFVDKLCNENRECHDRITKLTETVRKLEDDLVKGTTAAPSLISYKSMVDELKARNCQLQSERDRFFDENATLRNKCGAVENSLQRTEYELTRTQGRLDKALAERDGHYQQKPGVKVEQIISESEIVPLSGNPDTPAVDKENGPSSMHSSQTPGFRKRLLAAEPRQSDFGLSVGRPPKKPKAQCRQPLIRDPSDPSLLHLLQGLCDILMLAHYAVLGIEIALQKEPPLSHQLQYFSMSVAFSVSAVCVSCTGIAVAVLLTFAFPSDPNDGGYQVHDPSMFTFATMHQSTRKVCFLKDVSIPLHYGVVIYFLYFVDILKERILAGTVPNHHRKIPDAVFRSADQERTKRYWRVQKRLSIICSENYVPFALYTFHLAYPPAYRSLALSKTVFSLANSVVKSVLMTAFSSLVRRHLPLLKPYQNTVDRLSSMDPL</sequence>
<evidence type="ECO:0000256" key="3">
    <source>
        <dbReference type="SAM" id="Phobius"/>
    </source>
</evidence>
<feature type="compositionally biased region" description="Polar residues" evidence="2">
    <location>
        <begin position="442"/>
        <end position="452"/>
    </location>
</feature>
<evidence type="ECO:0000313" key="5">
    <source>
        <dbReference type="Proteomes" id="UP001175271"/>
    </source>
</evidence>
<gene>
    <name evidence="4" type="ORF">QR680_017760</name>
</gene>
<accession>A0AA39LPL2</accession>
<evidence type="ECO:0000256" key="2">
    <source>
        <dbReference type="SAM" id="MobiDB-lite"/>
    </source>
</evidence>
<feature type="transmembrane region" description="Helical" evidence="3">
    <location>
        <begin position="533"/>
        <end position="562"/>
    </location>
</feature>
<feature type="transmembrane region" description="Helical" evidence="3">
    <location>
        <begin position="597"/>
        <end position="616"/>
    </location>
</feature>
<feature type="coiled-coil region" evidence="1">
    <location>
        <begin position="250"/>
        <end position="330"/>
    </location>
</feature>
<comment type="caution">
    <text evidence="4">The sequence shown here is derived from an EMBL/GenBank/DDBJ whole genome shotgun (WGS) entry which is preliminary data.</text>
</comment>
<reference evidence="4" key="1">
    <citation type="submission" date="2023-06" db="EMBL/GenBank/DDBJ databases">
        <title>Genomic analysis of the entomopathogenic nematode Steinernema hermaphroditum.</title>
        <authorList>
            <person name="Schwarz E.M."/>
            <person name="Heppert J.K."/>
            <person name="Baniya A."/>
            <person name="Schwartz H.T."/>
            <person name="Tan C.-H."/>
            <person name="Antoshechkin I."/>
            <person name="Sternberg P.W."/>
            <person name="Goodrich-Blair H."/>
            <person name="Dillman A.R."/>
        </authorList>
    </citation>
    <scope>NUCLEOTIDE SEQUENCE</scope>
    <source>
        <strain evidence="4">PS9179</strain>
        <tissue evidence="4">Whole animal</tissue>
    </source>
</reference>
<evidence type="ECO:0000256" key="1">
    <source>
        <dbReference type="SAM" id="Coils"/>
    </source>
</evidence>
<evidence type="ECO:0000313" key="4">
    <source>
        <dbReference type="EMBL" id="KAK0405017.1"/>
    </source>
</evidence>